<accession>A0A0N4T3K8</accession>
<evidence type="ECO:0000313" key="3">
    <source>
        <dbReference type="WBParaSite" id="BPAG_0000278801-mRNA-1"/>
    </source>
</evidence>
<name>A0A0N4T3K8_BRUPA</name>
<dbReference type="EMBL" id="UZAD01000501">
    <property type="protein sequence ID" value="VDN83945.1"/>
    <property type="molecule type" value="Genomic_DNA"/>
</dbReference>
<evidence type="ECO:0000313" key="1">
    <source>
        <dbReference type="EMBL" id="VDN83945.1"/>
    </source>
</evidence>
<dbReference type="WBParaSite" id="BPAG_0000278801-mRNA-1">
    <property type="protein sequence ID" value="BPAG_0000278801-mRNA-1"/>
    <property type="gene ID" value="BPAG_0000278801"/>
</dbReference>
<dbReference type="Proteomes" id="UP000278627">
    <property type="component" value="Unassembled WGS sequence"/>
</dbReference>
<reference evidence="3" key="1">
    <citation type="submission" date="2017-02" db="UniProtKB">
        <authorList>
            <consortium name="WormBaseParasite"/>
        </authorList>
    </citation>
    <scope>IDENTIFICATION</scope>
</reference>
<gene>
    <name evidence="1" type="ORF">BPAG_LOCUS2759</name>
</gene>
<evidence type="ECO:0000313" key="2">
    <source>
        <dbReference type="Proteomes" id="UP000278627"/>
    </source>
</evidence>
<protein>
    <submittedName>
        <fullName evidence="1 3">Uncharacterized protein</fullName>
    </submittedName>
</protein>
<sequence>MNRDYGNPKTRLENSKLEDRHVFYKRFWIPKRRAEVKTVFNKCIESKRWKTRSFKLRTVTILKFR</sequence>
<proteinExistence type="predicted"/>
<organism evidence="3">
    <name type="scientific">Brugia pahangi</name>
    <name type="common">Filarial nematode worm</name>
    <dbReference type="NCBI Taxonomy" id="6280"/>
    <lineage>
        <taxon>Eukaryota</taxon>
        <taxon>Metazoa</taxon>
        <taxon>Ecdysozoa</taxon>
        <taxon>Nematoda</taxon>
        <taxon>Chromadorea</taxon>
        <taxon>Rhabditida</taxon>
        <taxon>Spirurina</taxon>
        <taxon>Spiruromorpha</taxon>
        <taxon>Filarioidea</taxon>
        <taxon>Onchocercidae</taxon>
        <taxon>Brugia</taxon>
    </lineage>
</organism>
<keyword evidence="2" id="KW-1185">Reference proteome</keyword>
<reference evidence="1 2" key="2">
    <citation type="submission" date="2018-11" db="EMBL/GenBank/DDBJ databases">
        <authorList>
            <consortium name="Pathogen Informatics"/>
        </authorList>
    </citation>
    <scope>NUCLEOTIDE SEQUENCE [LARGE SCALE GENOMIC DNA]</scope>
</reference>
<dbReference type="AlphaFoldDB" id="A0A0N4T3K8"/>